<dbReference type="OrthoDB" id="280249at2"/>
<feature type="transmembrane region" description="Helical" evidence="1">
    <location>
        <begin position="394"/>
        <end position="414"/>
    </location>
</feature>
<name>A0A517QTZ5_9PLAN</name>
<evidence type="ECO:0000256" key="1">
    <source>
        <dbReference type="SAM" id="Phobius"/>
    </source>
</evidence>
<feature type="transmembrane region" description="Helical" evidence="1">
    <location>
        <begin position="261"/>
        <end position="282"/>
    </location>
</feature>
<accession>A0A517QTZ5</accession>
<reference evidence="3 4" key="1">
    <citation type="submission" date="2019-02" db="EMBL/GenBank/DDBJ databases">
        <title>Deep-cultivation of Planctomycetes and their phenomic and genomic characterization uncovers novel biology.</title>
        <authorList>
            <person name="Wiegand S."/>
            <person name="Jogler M."/>
            <person name="Boedeker C."/>
            <person name="Pinto D."/>
            <person name="Vollmers J."/>
            <person name="Rivas-Marin E."/>
            <person name="Kohn T."/>
            <person name="Peeters S.H."/>
            <person name="Heuer A."/>
            <person name="Rast P."/>
            <person name="Oberbeckmann S."/>
            <person name="Bunk B."/>
            <person name="Jeske O."/>
            <person name="Meyerdierks A."/>
            <person name="Storesund J.E."/>
            <person name="Kallscheuer N."/>
            <person name="Luecker S."/>
            <person name="Lage O.M."/>
            <person name="Pohl T."/>
            <person name="Merkel B.J."/>
            <person name="Hornburger P."/>
            <person name="Mueller R.-W."/>
            <person name="Bruemmer F."/>
            <person name="Labrenz M."/>
            <person name="Spormann A.M."/>
            <person name="Op den Camp H."/>
            <person name="Overmann J."/>
            <person name="Amann R."/>
            <person name="Jetten M.S.M."/>
            <person name="Mascher T."/>
            <person name="Medema M.H."/>
            <person name="Devos D.P."/>
            <person name="Kaster A.-K."/>
            <person name="Ovreas L."/>
            <person name="Rohde M."/>
            <person name="Galperin M.Y."/>
            <person name="Jogler C."/>
        </authorList>
    </citation>
    <scope>NUCLEOTIDE SEQUENCE [LARGE SCALE GENOMIC DNA]</scope>
    <source>
        <strain evidence="3 4">Mal48</strain>
    </source>
</reference>
<dbReference type="RefSeq" id="WP_145203968.1">
    <property type="nucleotide sequence ID" value="NZ_CP036267.1"/>
</dbReference>
<proteinExistence type="predicted"/>
<dbReference type="KEGG" id="tpol:Mal48_43220"/>
<evidence type="ECO:0000256" key="2">
    <source>
        <dbReference type="SAM" id="SignalP"/>
    </source>
</evidence>
<feature type="transmembrane region" description="Helical" evidence="1">
    <location>
        <begin position="124"/>
        <end position="142"/>
    </location>
</feature>
<organism evidence="3 4">
    <name type="scientific">Thalassoglobus polymorphus</name>
    <dbReference type="NCBI Taxonomy" id="2527994"/>
    <lineage>
        <taxon>Bacteria</taxon>
        <taxon>Pseudomonadati</taxon>
        <taxon>Planctomycetota</taxon>
        <taxon>Planctomycetia</taxon>
        <taxon>Planctomycetales</taxon>
        <taxon>Planctomycetaceae</taxon>
        <taxon>Thalassoglobus</taxon>
    </lineage>
</organism>
<gene>
    <name evidence="3" type="ORF">Mal48_43220</name>
</gene>
<keyword evidence="4" id="KW-1185">Reference proteome</keyword>
<sequence length="541" mass="61627" precursor="true">MRRQVLDILLACAALLPFYSIYAAHCVNPDGASGFVQYDMPYYVANGREIFERGNGFAGPNPYDENSDAPTIYFHWFTWILGFSVVVLGLDPGFVFVSLGLVAGICGSWLTLQIIRQLIPDNRAVTPVFLLSMWGGGLFVLFKCFLNLTQGEPLLSDLLMFDLGRGWWFMSWGRNFILPTEAVYHAFAAGIWLCVLRRREWSAMTLVLILAATHPFTGIQQLLILGAWNLAQLIVNLNSRRSSLSEQANEKSTPKFDLSPLWRGLVLTAGLAAFLGYYFVFLEQFSSHRNLRSTWALEWVVPPIVVALAYGVVMLLALQRMRGNWRKFVPETWFFLVAFAVSFLLIQHDYFVKPHQPLHFTRGYVWLPLFLIAVPKISSWVISVKDKSGDVRQTLILAVAILFASLDNIAFLTITTRDNSNNMPLNHDARDAFRWMDEQLLEGVLLIPDDKLCYLSATFTSARPYYGHKFNTPDYQTRKENVDNWKADGTQGDWMETIDYVLLPAEDSSLQRNVDDHWKSLYENNGFSLYGRNSLKSSLKN</sequence>
<dbReference type="Proteomes" id="UP000315724">
    <property type="component" value="Chromosome"/>
</dbReference>
<keyword evidence="1" id="KW-0472">Membrane</keyword>
<feature type="chain" id="PRO_5021801855" description="Glycosyltransferase RgtA/B/C/D-like domain-containing protein" evidence="2">
    <location>
        <begin position="24"/>
        <end position="541"/>
    </location>
</feature>
<feature type="transmembrane region" description="Helical" evidence="1">
    <location>
        <begin position="364"/>
        <end position="382"/>
    </location>
</feature>
<dbReference type="EMBL" id="CP036267">
    <property type="protein sequence ID" value="QDT35048.1"/>
    <property type="molecule type" value="Genomic_DNA"/>
</dbReference>
<feature type="transmembrane region" description="Helical" evidence="1">
    <location>
        <begin position="176"/>
        <end position="195"/>
    </location>
</feature>
<keyword evidence="1" id="KW-1133">Transmembrane helix</keyword>
<feature type="signal peptide" evidence="2">
    <location>
        <begin position="1"/>
        <end position="23"/>
    </location>
</feature>
<feature type="transmembrane region" description="Helical" evidence="1">
    <location>
        <begin position="95"/>
        <end position="112"/>
    </location>
</feature>
<feature type="transmembrane region" description="Helical" evidence="1">
    <location>
        <begin position="294"/>
        <end position="318"/>
    </location>
</feature>
<protein>
    <recommendedName>
        <fullName evidence="5">Glycosyltransferase RgtA/B/C/D-like domain-containing protein</fullName>
    </recommendedName>
</protein>
<evidence type="ECO:0000313" key="3">
    <source>
        <dbReference type="EMBL" id="QDT35048.1"/>
    </source>
</evidence>
<keyword evidence="1" id="KW-0812">Transmembrane</keyword>
<feature type="transmembrane region" description="Helical" evidence="1">
    <location>
        <begin position="207"/>
        <end position="231"/>
    </location>
</feature>
<keyword evidence="2" id="KW-0732">Signal</keyword>
<evidence type="ECO:0000313" key="4">
    <source>
        <dbReference type="Proteomes" id="UP000315724"/>
    </source>
</evidence>
<dbReference type="AlphaFoldDB" id="A0A517QTZ5"/>
<feature type="transmembrane region" description="Helical" evidence="1">
    <location>
        <begin position="333"/>
        <end position="352"/>
    </location>
</feature>
<evidence type="ECO:0008006" key="5">
    <source>
        <dbReference type="Google" id="ProtNLM"/>
    </source>
</evidence>